<comment type="similarity">
    <text evidence="2">Belongs to the CLV3/ESR signal peptide family.</text>
</comment>
<dbReference type="Proteomes" id="UP001189624">
    <property type="component" value="Chromosome 11"/>
</dbReference>
<sequence length="157" mass="17192">MATSIKPIAIILVVLTLIVVSSEARSVPQLSTMEKKIDSKYGLREAMNYVRNGKWHAKRSMLGGRLRSKGGVKAMATPTSMKPKQIVMLVIVVAFLVVNSEARVFPELSTMGEIVDSEVGLGELMKNVGKSEWHQKRSMLGGRVERASPAGPDPQHH</sequence>
<evidence type="ECO:0000256" key="2">
    <source>
        <dbReference type="ARBA" id="ARBA00005416"/>
    </source>
</evidence>
<keyword evidence="6" id="KW-0325">Glycoprotein</keyword>
<keyword evidence="5" id="KW-0221">Differentiation</keyword>
<accession>A0AA86W4M7</accession>
<dbReference type="PANTHER" id="PTHR36016">
    <property type="entry name" value="CLAVATA3/ESR (CLE)-RELATED PROTEIN 7"/>
    <property type="match status" value="1"/>
</dbReference>
<dbReference type="GO" id="GO:0030154">
    <property type="term" value="P:cell differentiation"/>
    <property type="evidence" value="ECO:0007669"/>
    <property type="project" value="UniProtKB-KW"/>
</dbReference>
<evidence type="ECO:0000256" key="6">
    <source>
        <dbReference type="ARBA" id="ARBA00023180"/>
    </source>
</evidence>
<organism evidence="10 11">
    <name type="scientific">Sphenostylis stenocarpa</name>
    <dbReference type="NCBI Taxonomy" id="92480"/>
    <lineage>
        <taxon>Eukaryota</taxon>
        <taxon>Viridiplantae</taxon>
        <taxon>Streptophyta</taxon>
        <taxon>Embryophyta</taxon>
        <taxon>Tracheophyta</taxon>
        <taxon>Spermatophyta</taxon>
        <taxon>Magnoliopsida</taxon>
        <taxon>eudicotyledons</taxon>
        <taxon>Gunneridae</taxon>
        <taxon>Pentapetalae</taxon>
        <taxon>rosids</taxon>
        <taxon>fabids</taxon>
        <taxon>Fabales</taxon>
        <taxon>Fabaceae</taxon>
        <taxon>Papilionoideae</taxon>
        <taxon>50 kb inversion clade</taxon>
        <taxon>NPAAA clade</taxon>
        <taxon>indigoferoid/millettioid clade</taxon>
        <taxon>Phaseoleae</taxon>
        <taxon>Sphenostylis</taxon>
    </lineage>
</organism>
<evidence type="ECO:0000256" key="8">
    <source>
        <dbReference type="SAM" id="MobiDB-lite"/>
    </source>
</evidence>
<feature type="region of interest" description="Disordered" evidence="8">
    <location>
        <begin position="135"/>
        <end position="157"/>
    </location>
</feature>
<dbReference type="Gramene" id="rna-AYBTSS11_LOCUS30702">
    <property type="protein sequence ID" value="CAJ1978507.1"/>
    <property type="gene ID" value="gene-AYBTSS11_LOCUS30702"/>
</dbReference>
<gene>
    <name evidence="10" type="ORF">AYBTSS11_LOCUS30702</name>
</gene>
<evidence type="ECO:0000256" key="1">
    <source>
        <dbReference type="ARBA" id="ARBA00004239"/>
    </source>
</evidence>
<keyword evidence="11" id="KW-1185">Reference proteome</keyword>
<evidence type="ECO:0000256" key="9">
    <source>
        <dbReference type="SAM" id="SignalP"/>
    </source>
</evidence>
<dbReference type="GO" id="GO:0005576">
    <property type="term" value="C:extracellular region"/>
    <property type="evidence" value="ECO:0007669"/>
    <property type="project" value="UniProtKB-SubCell"/>
</dbReference>
<feature type="signal peptide" evidence="9">
    <location>
        <begin position="1"/>
        <end position="24"/>
    </location>
</feature>
<comment type="subcellular location">
    <subcellularLocation>
        <location evidence="1">Secreted</location>
        <location evidence="1">Extracellular space</location>
    </subcellularLocation>
</comment>
<feature type="chain" id="PRO_5041700105" evidence="9">
    <location>
        <begin position="25"/>
        <end position="157"/>
    </location>
</feature>
<dbReference type="EMBL" id="OY731408">
    <property type="protein sequence ID" value="CAJ1978507.1"/>
    <property type="molecule type" value="Genomic_DNA"/>
</dbReference>
<evidence type="ECO:0000313" key="10">
    <source>
        <dbReference type="EMBL" id="CAJ1978507.1"/>
    </source>
</evidence>
<dbReference type="InterPro" id="IPR039617">
    <property type="entry name" value="CLAVATA3-CLE"/>
</dbReference>
<protein>
    <submittedName>
        <fullName evidence="10">Uncharacterized protein</fullName>
    </submittedName>
</protein>
<evidence type="ECO:0000256" key="3">
    <source>
        <dbReference type="ARBA" id="ARBA00022525"/>
    </source>
</evidence>
<keyword evidence="4 9" id="KW-0732">Signal</keyword>
<dbReference type="AlphaFoldDB" id="A0AA86W4M7"/>
<keyword evidence="7" id="KW-0379">Hydroxylation</keyword>
<keyword evidence="3" id="KW-0964">Secreted</keyword>
<evidence type="ECO:0000256" key="7">
    <source>
        <dbReference type="ARBA" id="ARBA00023278"/>
    </source>
</evidence>
<dbReference type="PANTHER" id="PTHR36016:SF14">
    <property type="entry name" value="CLAVATA3_ESR (CLE)-RELATED PROTEIN 53"/>
    <property type="match status" value="1"/>
</dbReference>
<evidence type="ECO:0000256" key="5">
    <source>
        <dbReference type="ARBA" id="ARBA00022782"/>
    </source>
</evidence>
<evidence type="ECO:0000256" key="4">
    <source>
        <dbReference type="ARBA" id="ARBA00022729"/>
    </source>
</evidence>
<proteinExistence type="inferred from homology"/>
<reference evidence="10" key="1">
    <citation type="submission" date="2023-10" db="EMBL/GenBank/DDBJ databases">
        <authorList>
            <person name="Domelevo Entfellner J.-B."/>
        </authorList>
    </citation>
    <scope>NUCLEOTIDE SEQUENCE</scope>
</reference>
<evidence type="ECO:0000313" key="11">
    <source>
        <dbReference type="Proteomes" id="UP001189624"/>
    </source>
</evidence>
<name>A0AA86W4M7_9FABA</name>